<dbReference type="OrthoDB" id="3357029at2759"/>
<gene>
    <name evidence="3" type="ORF">M407DRAFT_21998</name>
</gene>
<keyword evidence="4" id="KW-1185">Reference proteome</keyword>
<dbReference type="Proteomes" id="UP000054248">
    <property type="component" value="Unassembled WGS sequence"/>
</dbReference>
<reference evidence="3 4" key="1">
    <citation type="submission" date="2014-04" db="EMBL/GenBank/DDBJ databases">
        <authorList>
            <consortium name="DOE Joint Genome Institute"/>
            <person name="Kuo A."/>
            <person name="Girlanda M."/>
            <person name="Perotto S."/>
            <person name="Kohler A."/>
            <person name="Nagy L.G."/>
            <person name="Floudas D."/>
            <person name="Copeland A."/>
            <person name="Barry K.W."/>
            <person name="Cichocki N."/>
            <person name="Veneault-Fourrey C."/>
            <person name="LaButti K."/>
            <person name="Lindquist E.A."/>
            <person name="Lipzen A."/>
            <person name="Lundell T."/>
            <person name="Morin E."/>
            <person name="Murat C."/>
            <person name="Sun H."/>
            <person name="Tunlid A."/>
            <person name="Henrissat B."/>
            <person name="Grigoriev I.V."/>
            <person name="Hibbett D.S."/>
            <person name="Martin F."/>
            <person name="Nordberg H.P."/>
            <person name="Cantor M.N."/>
            <person name="Hua S.X."/>
        </authorList>
    </citation>
    <scope>NUCLEOTIDE SEQUENCE [LARGE SCALE GENOMIC DNA]</scope>
    <source>
        <strain evidence="3 4">MUT 4182</strain>
    </source>
</reference>
<feature type="transmembrane region" description="Helical" evidence="2">
    <location>
        <begin position="201"/>
        <end position="221"/>
    </location>
</feature>
<organism evidence="3 4">
    <name type="scientific">Tulasnella calospora MUT 4182</name>
    <dbReference type="NCBI Taxonomy" id="1051891"/>
    <lineage>
        <taxon>Eukaryota</taxon>
        <taxon>Fungi</taxon>
        <taxon>Dikarya</taxon>
        <taxon>Basidiomycota</taxon>
        <taxon>Agaricomycotina</taxon>
        <taxon>Agaricomycetes</taxon>
        <taxon>Cantharellales</taxon>
        <taxon>Tulasnellaceae</taxon>
        <taxon>Tulasnella</taxon>
    </lineage>
</organism>
<keyword evidence="2" id="KW-1133">Transmembrane helix</keyword>
<proteinExistence type="predicted"/>
<protein>
    <submittedName>
        <fullName evidence="3">Uncharacterized protein</fullName>
    </submittedName>
</protein>
<evidence type="ECO:0000313" key="4">
    <source>
        <dbReference type="Proteomes" id="UP000054248"/>
    </source>
</evidence>
<sequence length="696" mass="75016">MSHNIVQPLDENNIELLYGGRNAGHHPTPQVVALTTRKRVPILTGVLPTILVVISSAGLAIFLLIWLRVHQPLGLSGYEPGFLAAIRNGTFVVDEGYKEDGEVVQASLSALTFSSVASHMVGLTSSFLMTLVAYRTASQWLETSRRVTEGVQDENPTPVQYGLLLGLLGTSDIMSVYNAIRYAARNQKRRSKLPSIFTEPLIIASVVLVLNHALGASDLWLHTTARSAIMTVAVPGGVPDSSALKLGVAFNESICDPSVNGFIAPPCLQFTHGWALGRFQWIMPNSWLVVNNSTSAPVRVIILADQNNTAVMVPTGVHSLNSRTSTSHAFTAPTLAVRSNCKIITSACFWDDYYSEVTDCTPAGAPYLPLKWDFSHETPPACNFTICFPSKIFGVFDGKTGVFRHGGPQIFPSNVILPSGPVTLGLQLQVGIPGVERTSYPSQWAVDHASHLYGTCQVEYLSGALTFDPLGNAYKLVDEAHAPPNLTATLLGPLISQYGTDRFISDIIGLVTGDLSIDPTLVINAHLARIALGLLGGAVQLVAATQVSLVRQGVFGIYPVAPVLCVSGILYVYALFAMYIFFSSVSSKSYTVSTTTSPKEESGMEGHSPPHTSSKATKEETALILGQLWLTDPLPLVAAVFSRDDGKDPQRSIEDDSLDMVYDVDERTGRLAIGVTTLGEKTRFGLERREEFSGIV</sequence>
<dbReference type="AlphaFoldDB" id="A0A0C3L592"/>
<evidence type="ECO:0000313" key="3">
    <source>
        <dbReference type="EMBL" id="KIO28923.1"/>
    </source>
</evidence>
<name>A0A0C3L592_9AGAM</name>
<feature type="transmembrane region" description="Helical" evidence="2">
    <location>
        <begin position="557"/>
        <end position="582"/>
    </location>
</feature>
<keyword evidence="2" id="KW-0812">Transmembrane</keyword>
<accession>A0A0C3L592</accession>
<feature type="transmembrane region" description="Helical" evidence="2">
    <location>
        <begin position="161"/>
        <end position="180"/>
    </location>
</feature>
<evidence type="ECO:0000256" key="1">
    <source>
        <dbReference type="SAM" id="MobiDB-lite"/>
    </source>
</evidence>
<reference evidence="4" key="2">
    <citation type="submission" date="2015-01" db="EMBL/GenBank/DDBJ databases">
        <title>Evolutionary Origins and Diversification of the Mycorrhizal Mutualists.</title>
        <authorList>
            <consortium name="DOE Joint Genome Institute"/>
            <consortium name="Mycorrhizal Genomics Consortium"/>
            <person name="Kohler A."/>
            <person name="Kuo A."/>
            <person name="Nagy L.G."/>
            <person name="Floudas D."/>
            <person name="Copeland A."/>
            <person name="Barry K.W."/>
            <person name="Cichocki N."/>
            <person name="Veneault-Fourrey C."/>
            <person name="LaButti K."/>
            <person name="Lindquist E.A."/>
            <person name="Lipzen A."/>
            <person name="Lundell T."/>
            <person name="Morin E."/>
            <person name="Murat C."/>
            <person name="Riley R."/>
            <person name="Ohm R."/>
            <person name="Sun H."/>
            <person name="Tunlid A."/>
            <person name="Henrissat B."/>
            <person name="Grigoriev I.V."/>
            <person name="Hibbett D.S."/>
            <person name="Martin F."/>
        </authorList>
    </citation>
    <scope>NUCLEOTIDE SEQUENCE [LARGE SCALE GENOMIC DNA]</scope>
    <source>
        <strain evidence="4">MUT 4182</strain>
    </source>
</reference>
<feature type="transmembrane region" description="Helical" evidence="2">
    <location>
        <begin position="46"/>
        <end position="67"/>
    </location>
</feature>
<dbReference type="HOGENOM" id="CLU_014701_0_0_1"/>
<dbReference type="STRING" id="1051891.A0A0C3L592"/>
<feature type="region of interest" description="Disordered" evidence="1">
    <location>
        <begin position="593"/>
        <end position="616"/>
    </location>
</feature>
<keyword evidence="2" id="KW-0472">Membrane</keyword>
<evidence type="ECO:0000256" key="2">
    <source>
        <dbReference type="SAM" id="Phobius"/>
    </source>
</evidence>
<dbReference type="EMBL" id="KN822989">
    <property type="protein sequence ID" value="KIO28923.1"/>
    <property type="molecule type" value="Genomic_DNA"/>
</dbReference>